<dbReference type="GO" id="GO:0003677">
    <property type="term" value="F:DNA binding"/>
    <property type="evidence" value="ECO:0007669"/>
    <property type="project" value="UniProtKB-KW"/>
</dbReference>
<evidence type="ECO:0000313" key="5">
    <source>
        <dbReference type="EMBL" id="PIE25075.1"/>
    </source>
</evidence>
<proteinExistence type="predicted"/>
<sequence>MRKFEDSLPLQLLKAREATMLFFRPLLHENALTEQQWRVLRALYAYNEMESKELANRCCLLSPSLTGILKRLEQQGYVQRRKSQEDQRRTIIRLTDQANELFQKLSPEVEERYKHFTDRYDEKKLKLLIEMLKELSELEP</sequence>
<dbReference type="PANTHER" id="PTHR33164">
    <property type="entry name" value="TRANSCRIPTIONAL REGULATOR, MARR FAMILY"/>
    <property type="match status" value="1"/>
</dbReference>
<dbReference type="InterPro" id="IPR012712">
    <property type="entry name" value="HpaR/FarR"/>
</dbReference>
<dbReference type="NCBIfam" id="TIGR02337">
    <property type="entry name" value="HpaR"/>
    <property type="match status" value="1"/>
</dbReference>
<dbReference type="PROSITE" id="PS50995">
    <property type="entry name" value="HTH_MARR_2"/>
    <property type="match status" value="1"/>
</dbReference>
<protein>
    <submittedName>
        <fullName evidence="5">Homoprotocatechuate degradation operon regulator HpaR</fullName>
    </submittedName>
</protein>
<keyword evidence="1" id="KW-0805">Transcription regulation</keyword>
<dbReference type="Proteomes" id="UP000243469">
    <property type="component" value="Unassembled WGS sequence"/>
</dbReference>
<dbReference type="SUPFAM" id="SSF46785">
    <property type="entry name" value="Winged helix' DNA-binding domain"/>
    <property type="match status" value="1"/>
</dbReference>
<comment type="caution">
    <text evidence="5">The sequence shown here is derived from an EMBL/GenBank/DDBJ whole genome shotgun (WGS) entry which is preliminary data.</text>
</comment>
<dbReference type="GO" id="GO:0045892">
    <property type="term" value="P:negative regulation of DNA-templated transcription"/>
    <property type="evidence" value="ECO:0007669"/>
    <property type="project" value="InterPro"/>
</dbReference>
<dbReference type="GO" id="GO:0006950">
    <property type="term" value="P:response to stress"/>
    <property type="evidence" value="ECO:0007669"/>
    <property type="project" value="TreeGrafter"/>
</dbReference>
<dbReference type="InterPro" id="IPR000835">
    <property type="entry name" value="HTH_MarR-typ"/>
</dbReference>
<accession>A0A2G6JNS4</accession>
<evidence type="ECO:0000313" key="6">
    <source>
        <dbReference type="Proteomes" id="UP000243469"/>
    </source>
</evidence>
<dbReference type="AlphaFoldDB" id="A0A2G6JNS4"/>
<dbReference type="InterPro" id="IPR036388">
    <property type="entry name" value="WH-like_DNA-bd_sf"/>
</dbReference>
<feature type="domain" description="HTH marR-type" evidence="4">
    <location>
        <begin position="5"/>
        <end position="137"/>
    </location>
</feature>
<dbReference type="SMART" id="SM00347">
    <property type="entry name" value="HTH_MARR"/>
    <property type="match status" value="1"/>
</dbReference>
<keyword evidence="3" id="KW-0804">Transcription</keyword>
<reference evidence="5 6" key="1">
    <citation type="submission" date="2017-10" db="EMBL/GenBank/DDBJ databases">
        <title>Novel microbial diversity and functional potential in the marine mammal oral microbiome.</title>
        <authorList>
            <person name="Dudek N.K."/>
            <person name="Sun C.L."/>
            <person name="Burstein D."/>
            <person name="Kantor R.S."/>
            <person name="Aliaga Goltsman D.S."/>
            <person name="Bik E.M."/>
            <person name="Thomas B.C."/>
            <person name="Banfield J.F."/>
            <person name="Relman D.A."/>
        </authorList>
    </citation>
    <scope>NUCLEOTIDE SEQUENCE [LARGE SCALE GENOMIC DNA]</scope>
    <source>
        <strain evidence="5">DOLJORAL78_47_21</strain>
    </source>
</reference>
<dbReference type="InterPro" id="IPR039422">
    <property type="entry name" value="MarR/SlyA-like"/>
</dbReference>
<evidence type="ECO:0000256" key="2">
    <source>
        <dbReference type="ARBA" id="ARBA00023125"/>
    </source>
</evidence>
<dbReference type="PANTHER" id="PTHR33164:SF13">
    <property type="entry name" value="4-HYDROXYPHENYLACETATE CATABOLISM PROTEIN"/>
    <property type="match status" value="1"/>
</dbReference>
<evidence type="ECO:0000259" key="4">
    <source>
        <dbReference type="PROSITE" id="PS50995"/>
    </source>
</evidence>
<dbReference type="STRING" id="207954.MED92_14143"/>
<dbReference type="PROSITE" id="PS01117">
    <property type="entry name" value="HTH_MARR_1"/>
    <property type="match status" value="1"/>
</dbReference>
<dbReference type="InterPro" id="IPR023187">
    <property type="entry name" value="Tscrpt_reg_MarR-type_CS"/>
</dbReference>
<dbReference type="GO" id="GO:0003700">
    <property type="term" value="F:DNA-binding transcription factor activity"/>
    <property type="evidence" value="ECO:0007669"/>
    <property type="project" value="InterPro"/>
</dbReference>
<dbReference type="InterPro" id="IPR036390">
    <property type="entry name" value="WH_DNA-bd_sf"/>
</dbReference>
<dbReference type="Pfam" id="PF01047">
    <property type="entry name" value="MarR"/>
    <property type="match status" value="1"/>
</dbReference>
<keyword evidence="2" id="KW-0238">DNA-binding</keyword>
<dbReference type="EMBL" id="PDSH01000013">
    <property type="protein sequence ID" value="PIE25075.1"/>
    <property type="molecule type" value="Genomic_DNA"/>
</dbReference>
<organism evidence="5 6">
    <name type="scientific">Neptuniibacter caesariensis</name>
    <dbReference type="NCBI Taxonomy" id="207954"/>
    <lineage>
        <taxon>Bacteria</taxon>
        <taxon>Pseudomonadati</taxon>
        <taxon>Pseudomonadota</taxon>
        <taxon>Gammaproteobacteria</taxon>
        <taxon>Oceanospirillales</taxon>
        <taxon>Oceanospirillaceae</taxon>
        <taxon>Neptuniibacter</taxon>
    </lineage>
</organism>
<dbReference type="Gene3D" id="1.10.10.10">
    <property type="entry name" value="Winged helix-like DNA-binding domain superfamily/Winged helix DNA-binding domain"/>
    <property type="match status" value="1"/>
</dbReference>
<evidence type="ECO:0000256" key="3">
    <source>
        <dbReference type="ARBA" id="ARBA00023163"/>
    </source>
</evidence>
<gene>
    <name evidence="5" type="primary">hpaR</name>
    <name evidence="5" type="ORF">CSA60_01855</name>
</gene>
<name>A0A2G6JNS4_NEPCE</name>
<evidence type="ECO:0000256" key="1">
    <source>
        <dbReference type="ARBA" id="ARBA00023015"/>
    </source>
</evidence>